<evidence type="ECO:0000313" key="10">
    <source>
        <dbReference type="Proteomes" id="UP000579647"/>
    </source>
</evidence>
<evidence type="ECO:0000313" key="9">
    <source>
        <dbReference type="EMBL" id="MBB5493344.1"/>
    </source>
</evidence>
<dbReference type="SUPFAM" id="SSF54637">
    <property type="entry name" value="Thioesterase/thiol ester dehydrase-isomerase"/>
    <property type="match status" value="1"/>
</dbReference>
<dbReference type="InterPro" id="IPR006683">
    <property type="entry name" value="Thioestr_dom"/>
</dbReference>
<dbReference type="InterPro" id="IPR003736">
    <property type="entry name" value="PAAI_dom"/>
</dbReference>
<dbReference type="Proteomes" id="UP000579647">
    <property type="component" value="Unassembled WGS sequence"/>
</dbReference>
<dbReference type="PANTHER" id="PTHR43240:SF20">
    <property type="entry name" value="MEDIUM_LONG-CHAIN ACYL-COA THIOESTERASE YIGI"/>
    <property type="match status" value="1"/>
</dbReference>
<comment type="catalytic activity">
    <reaction evidence="3">
        <text>a long-chain fatty acyl-CoA + H2O = a long-chain fatty acid + CoA + H(+)</text>
        <dbReference type="Rhea" id="RHEA:67680"/>
        <dbReference type="ChEBI" id="CHEBI:15377"/>
        <dbReference type="ChEBI" id="CHEBI:15378"/>
        <dbReference type="ChEBI" id="CHEBI:57287"/>
        <dbReference type="ChEBI" id="CHEBI:57560"/>
        <dbReference type="ChEBI" id="CHEBI:83139"/>
    </reaction>
</comment>
<dbReference type="RefSeq" id="WP_184366618.1">
    <property type="nucleotide sequence ID" value="NZ_BAAAKM010000007.1"/>
</dbReference>
<evidence type="ECO:0000256" key="1">
    <source>
        <dbReference type="ARBA" id="ARBA00022801"/>
    </source>
</evidence>
<keyword evidence="10" id="KW-1185">Reference proteome</keyword>
<proteinExistence type="inferred from homology"/>
<evidence type="ECO:0000256" key="2">
    <source>
        <dbReference type="ARBA" id="ARBA00035880"/>
    </source>
</evidence>
<keyword evidence="1" id="KW-0378">Hydrolase</keyword>
<evidence type="ECO:0000256" key="4">
    <source>
        <dbReference type="ARBA" id="ARBA00038381"/>
    </source>
</evidence>
<dbReference type="Pfam" id="PF03061">
    <property type="entry name" value="4HBT"/>
    <property type="match status" value="1"/>
</dbReference>
<reference evidence="9 10" key="1">
    <citation type="submission" date="2020-08" db="EMBL/GenBank/DDBJ databases">
        <title>Sequencing the genomes of 1000 actinobacteria strains.</title>
        <authorList>
            <person name="Klenk H.-P."/>
        </authorList>
    </citation>
    <scope>NUCLEOTIDE SEQUENCE [LARGE SCALE GENOMIC DNA]</scope>
    <source>
        <strain evidence="9 10">DSM 44598</strain>
    </source>
</reference>
<evidence type="ECO:0000256" key="7">
    <source>
        <dbReference type="ARBA" id="ARBA00048062"/>
    </source>
</evidence>
<comment type="catalytic activity">
    <reaction evidence="7">
        <text>a medium-chain fatty acyl-CoA + H2O = a medium-chain fatty acid + CoA + H(+)</text>
        <dbReference type="Rhea" id="RHEA:68184"/>
        <dbReference type="ChEBI" id="CHEBI:15377"/>
        <dbReference type="ChEBI" id="CHEBI:15378"/>
        <dbReference type="ChEBI" id="CHEBI:57287"/>
        <dbReference type="ChEBI" id="CHEBI:59558"/>
        <dbReference type="ChEBI" id="CHEBI:90546"/>
    </reaction>
</comment>
<dbReference type="EC" id="3.1.2.20" evidence="5"/>
<dbReference type="CDD" id="cd03443">
    <property type="entry name" value="PaaI_thioesterase"/>
    <property type="match status" value="1"/>
</dbReference>
<evidence type="ECO:0000256" key="3">
    <source>
        <dbReference type="ARBA" id="ARBA00036002"/>
    </source>
</evidence>
<comment type="similarity">
    <text evidence="4">Belongs to the YigI thioesterase family.</text>
</comment>
<organism evidence="9 10">
    <name type="scientific">Nocardiopsis metallicus</name>
    <dbReference type="NCBI Taxonomy" id="179819"/>
    <lineage>
        <taxon>Bacteria</taxon>
        <taxon>Bacillati</taxon>
        <taxon>Actinomycetota</taxon>
        <taxon>Actinomycetes</taxon>
        <taxon>Streptosporangiales</taxon>
        <taxon>Nocardiopsidaceae</taxon>
        <taxon>Nocardiopsis</taxon>
    </lineage>
</organism>
<dbReference type="Gene3D" id="3.10.129.10">
    <property type="entry name" value="Hotdog Thioesterase"/>
    <property type="match status" value="1"/>
</dbReference>
<dbReference type="InterPro" id="IPR029069">
    <property type="entry name" value="HotDog_dom_sf"/>
</dbReference>
<evidence type="ECO:0000259" key="8">
    <source>
        <dbReference type="Pfam" id="PF03061"/>
    </source>
</evidence>
<comment type="caution">
    <text evidence="9">The sequence shown here is derived from an EMBL/GenBank/DDBJ whole genome shotgun (WGS) entry which is preliminary data.</text>
</comment>
<accession>A0A840WB09</accession>
<dbReference type="GO" id="GO:0047617">
    <property type="term" value="F:fatty acyl-CoA hydrolase activity"/>
    <property type="evidence" value="ECO:0007669"/>
    <property type="project" value="UniProtKB-EC"/>
</dbReference>
<feature type="domain" description="Thioesterase" evidence="8">
    <location>
        <begin position="49"/>
        <end position="116"/>
    </location>
</feature>
<name>A0A840WB09_9ACTN</name>
<sequence>MAQEITPELANLVLDAQPFSKLVQARVTVFEPRRAVLEVDVRDDLLQQNGFLHGGVLSYAADNALTFAGGSVLGASVLTSGFSIEYLRPGKGVLLSARAHVLESTRRRAVCRCDLVMIDSEGTERLVAAAQGTITLVG</sequence>
<dbReference type="PANTHER" id="PTHR43240">
    <property type="entry name" value="1,4-DIHYDROXY-2-NAPHTHOYL-COA THIOESTERASE 1"/>
    <property type="match status" value="1"/>
</dbReference>
<dbReference type="AlphaFoldDB" id="A0A840WB09"/>
<dbReference type="NCBIfam" id="TIGR00369">
    <property type="entry name" value="unchar_dom_1"/>
    <property type="match status" value="1"/>
</dbReference>
<dbReference type="EMBL" id="JACHDO010000001">
    <property type="protein sequence ID" value="MBB5493344.1"/>
    <property type="molecule type" value="Genomic_DNA"/>
</dbReference>
<comment type="catalytic activity">
    <reaction evidence="2">
        <text>a fatty acyl-CoA + H2O = a fatty acid + CoA + H(+)</text>
        <dbReference type="Rhea" id="RHEA:16781"/>
        <dbReference type="ChEBI" id="CHEBI:15377"/>
        <dbReference type="ChEBI" id="CHEBI:15378"/>
        <dbReference type="ChEBI" id="CHEBI:28868"/>
        <dbReference type="ChEBI" id="CHEBI:57287"/>
        <dbReference type="ChEBI" id="CHEBI:77636"/>
        <dbReference type="EC" id="3.1.2.20"/>
    </reaction>
</comment>
<gene>
    <name evidence="9" type="ORF">HNR07_004481</name>
</gene>
<protein>
    <recommendedName>
        <fullName evidence="6">Medium/long-chain acyl-CoA thioesterase YigI</fullName>
        <ecNumber evidence="5">3.1.2.20</ecNumber>
    </recommendedName>
</protein>
<evidence type="ECO:0000256" key="5">
    <source>
        <dbReference type="ARBA" id="ARBA00038894"/>
    </source>
</evidence>
<evidence type="ECO:0000256" key="6">
    <source>
        <dbReference type="ARBA" id="ARBA00040062"/>
    </source>
</evidence>